<reference evidence="1" key="1">
    <citation type="journal article" date="2015" name="Nature">
        <title>Complex archaea that bridge the gap between prokaryotes and eukaryotes.</title>
        <authorList>
            <person name="Spang A."/>
            <person name="Saw J.H."/>
            <person name="Jorgensen S.L."/>
            <person name="Zaremba-Niedzwiedzka K."/>
            <person name="Martijn J."/>
            <person name="Lind A.E."/>
            <person name="van Eijk R."/>
            <person name="Schleper C."/>
            <person name="Guy L."/>
            <person name="Ettema T.J."/>
        </authorList>
    </citation>
    <scope>NUCLEOTIDE SEQUENCE</scope>
</reference>
<sequence>MIKVWGYSECDDTGRERVYCRYVGEMHLSEFIRTILNGHTRGTTWIRDRATETGNGYEIELAKSHPNKVVVYGDYLKGEHKIRKVLDSI</sequence>
<proteinExistence type="predicted"/>
<dbReference type="EMBL" id="LAZR01000633">
    <property type="protein sequence ID" value="KKN62162.1"/>
    <property type="molecule type" value="Genomic_DNA"/>
</dbReference>
<dbReference type="AlphaFoldDB" id="A0A0F9SIL8"/>
<gene>
    <name evidence="1" type="ORF">LCGC14_0514410</name>
</gene>
<comment type="caution">
    <text evidence="1">The sequence shown here is derived from an EMBL/GenBank/DDBJ whole genome shotgun (WGS) entry which is preliminary data.</text>
</comment>
<protein>
    <submittedName>
        <fullName evidence="1">Uncharacterized protein</fullName>
    </submittedName>
</protein>
<evidence type="ECO:0000313" key="1">
    <source>
        <dbReference type="EMBL" id="KKN62162.1"/>
    </source>
</evidence>
<organism evidence="1">
    <name type="scientific">marine sediment metagenome</name>
    <dbReference type="NCBI Taxonomy" id="412755"/>
    <lineage>
        <taxon>unclassified sequences</taxon>
        <taxon>metagenomes</taxon>
        <taxon>ecological metagenomes</taxon>
    </lineage>
</organism>
<accession>A0A0F9SIL8</accession>
<name>A0A0F9SIL8_9ZZZZ</name>